<dbReference type="AlphaFoldDB" id="A0A2U1N2R9"/>
<name>A0A2U1N2R9_ARTAN</name>
<dbReference type="GO" id="GO:0016020">
    <property type="term" value="C:membrane"/>
    <property type="evidence" value="ECO:0007669"/>
    <property type="project" value="InterPro"/>
</dbReference>
<sequence length="124" mass="13517">MVHLLMGERRGLNPHVVDSQSTALIHLATFTLTLAQVSVSIYNHNLSEGRSIWFSGWLNTISENSNSIFLTTIGLGDLLVHHAIALGLHATTLILVKDALDRDGTTKAAPSVSRTVKRLEAITY</sequence>
<evidence type="ECO:0000313" key="2">
    <source>
        <dbReference type="Proteomes" id="UP000245207"/>
    </source>
</evidence>
<dbReference type="SUPFAM" id="SSF81558">
    <property type="entry name" value="Photosystem I subunits PsaA/PsaB"/>
    <property type="match status" value="1"/>
</dbReference>
<dbReference type="InterPro" id="IPR001280">
    <property type="entry name" value="PSI_PsaA/B"/>
</dbReference>
<organism evidence="1 2">
    <name type="scientific">Artemisia annua</name>
    <name type="common">Sweet wormwood</name>
    <dbReference type="NCBI Taxonomy" id="35608"/>
    <lineage>
        <taxon>Eukaryota</taxon>
        <taxon>Viridiplantae</taxon>
        <taxon>Streptophyta</taxon>
        <taxon>Embryophyta</taxon>
        <taxon>Tracheophyta</taxon>
        <taxon>Spermatophyta</taxon>
        <taxon>Magnoliopsida</taxon>
        <taxon>eudicotyledons</taxon>
        <taxon>Gunneridae</taxon>
        <taxon>Pentapetalae</taxon>
        <taxon>asterids</taxon>
        <taxon>campanulids</taxon>
        <taxon>Asterales</taxon>
        <taxon>Asteraceae</taxon>
        <taxon>Asteroideae</taxon>
        <taxon>Anthemideae</taxon>
        <taxon>Artemisiinae</taxon>
        <taxon>Artemisia</taxon>
    </lineage>
</organism>
<evidence type="ECO:0000313" key="1">
    <source>
        <dbReference type="EMBL" id="PWA67767.1"/>
    </source>
</evidence>
<dbReference type="GO" id="GO:0015979">
    <property type="term" value="P:photosynthesis"/>
    <property type="evidence" value="ECO:0007669"/>
    <property type="project" value="InterPro"/>
</dbReference>
<keyword evidence="2" id="KW-1185">Reference proteome</keyword>
<dbReference type="OrthoDB" id="1734772at2759"/>
<accession>A0A2U1N2R9</accession>
<dbReference type="InterPro" id="IPR036408">
    <property type="entry name" value="PSI_PsaA/B_sf"/>
</dbReference>
<dbReference type="Proteomes" id="UP000245207">
    <property type="component" value="Unassembled WGS sequence"/>
</dbReference>
<dbReference type="EMBL" id="PKPP01003765">
    <property type="protein sequence ID" value="PWA67767.1"/>
    <property type="molecule type" value="Genomic_DNA"/>
</dbReference>
<proteinExistence type="predicted"/>
<comment type="caution">
    <text evidence="1">The sequence shown here is derived from an EMBL/GenBank/DDBJ whole genome shotgun (WGS) entry which is preliminary data.</text>
</comment>
<dbReference type="STRING" id="35608.A0A2U1N2R9"/>
<dbReference type="Pfam" id="PF00223">
    <property type="entry name" value="PsaA_PsaB"/>
    <property type="match status" value="1"/>
</dbReference>
<protein>
    <submittedName>
        <fullName evidence="1">Photosystem I P700 chlorophyll A apoprotein</fullName>
    </submittedName>
</protein>
<dbReference type="Gene3D" id="1.20.1130.10">
    <property type="entry name" value="Photosystem I PsaA/PsaB"/>
    <property type="match status" value="1"/>
</dbReference>
<reference evidence="1 2" key="1">
    <citation type="journal article" date="2018" name="Mol. Plant">
        <title>The genome of Artemisia annua provides insight into the evolution of Asteraceae family and artemisinin biosynthesis.</title>
        <authorList>
            <person name="Shen Q."/>
            <person name="Zhang L."/>
            <person name="Liao Z."/>
            <person name="Wang S."/>
            <person name="Yan T."/>
            <person name="Shi P."/>
            <person name="Liu M."/>
            <person name="Fu X."/>
            <person name="Pan Q."/>
            <person name="Wang Y."/>
            <person name="Lv Z."/>
            <person name="Lu X."/>
            <person name="Zhang F."/>
            <person name="Jiang W."/>
            <person name="Ma Y."/>
            <person name="Chen M."/>
            <person name="Hao X."/>
            <person name="Li L."/>
            <person name="Tang Y."/>
            <person name="Lv G."/>
            <person name="Zhou Y."/>
            <person name="Sun X."/>
            <person name="Brodelius P.E."/>
            <person name="Rose J.K.C."/>
            <person name="Tang K."/>
        </authorList>
    </citation>
    <scope>NUCLEOTIDE SEQUENCE [LARGE SCALE GENOMIC DNA]</scope>
    <source>
        <strain evidence="2">cv. Huhao1</strain>
        <tissue evidence="1">Leaf</tissue>
    </source>
</reference>
<gene>
    <name evidence="1" type="ORF">CTI12_AA314720</name>
</gene>
<dbReference type="GO" id="GO:0009579">
    <property type="term" value="C:thylakoid"/>
    <property type="evidence" value="ECO:0007669"/>
    <property type="project" value="InterPro"/>
</dbReference>